<gene>
    <name evidence="5" type="ORF">MUU45_002105</name>
</gene>
<dbReference type="InterPro" id="IPR049826">
    <property type="entry name" value="Ig-like_ice"/>
</dbReference>
<comment type="subcellular location">
    <subcellularLocation>
        <location evidence="1">Secreted</location>
    </subcellularLocation>
</comment>
<sequence length="1386" mass="152312">MATFLHIIKGNKITKVPLSSKEVIRIKAESETQYQLVDENGKLLSNIKTELTGNDLHIFVDNERANLILEDYNLSYPIAEKPYFVEQPLSFDLPTEMSEGALQASEVSKPFISKLGIFGFSAFMLSSLMLATTRKDRKKVQPTVEEKPAEEPTESAQPTEPTEKPAEPVEPTQPTEPTEKPAEPVEPAQPTEPTEKQAEPVELAQPTEPTEKPAEPTEPTQPTELTEPTETPKVEEEKRLPAIVLDDIADDDIINIVESEESQLMISGSVSNVADGEKVVIEIGTQQFEATVTEGKFNQAIDTALLVANHQVKVSIQGVEVVRPYQVDLIPPTVGSITIDPIVSLNANNLDQMVTIQGTLMFGSDDDLAIVSLHLNGEEFIVNVDGNRWSYSLKASKLINADEHKIEVQAKFIDPSYNGSSLKQELTYEVLTPEITLDLITSDDFINVTEGKETITLKGSTKNVEDGETVNVVVGTETFAARITDGRFSVEASGQILSQNRRVSATLATGNAETSREYEVDPNLSVAIDITQIGQSFSTDLAKTSRISGVVEFDGIYALGQNSRMIRAVNVVIGDKTYTAGFDGKAKSFYVDIPNIELAELNGQTVQINFLNRKTQEELPYTTISENDPINLFEVVYDLTQNPDGSYTMTPKGEFYGGERPEIKVKSVTLTSDVVKDSNVVKQTDMTTISGTVSGDAKPGDTVKIQVGDEIITTTVVEENRTFSTNIESSKLNHHSQITAILETQDIVSGKSISVKDTESYIAPNLVSATFVSQHSEVPQAERKTDHTKEEHNFPYFINGILYPDSLGFNRNHPIGGNQNAPFTIKYHFMTTEEARLTPWNTEGISGYESDYTDREKDSIRFSYREIEKYVNVKFVEVENVRDADSKVYNAKINERNGNVILGLATPGGNLAINGENLRANLDNPKLKASSYNTNIHEIGHTLQLGHSAGENKGFTYEETSEFTVESYNGAMSLKQGTIVSRYSSLRLFDLATLHYRYGVNPEARKGNDTYGFKDYNATESDGALYIWDGAGIDVFDASNEKIGVNVNLTPGSWIYRGNQLKSYFAVEGKELLTKHNYFGLDENIKINGSFVHDLAIKLPGFPADLPVEMVIANLDLLFPDATKEEIDRIRNTLIITHREFNVYTKDQAFIGYGTQIENLIGSDYDDTLTGNNADNNIQGGAGDDVIRGGAGNDYLDGGIGIDTMYGGIGDDRYIVDNKEDKVIELANEGTDTVFSLVDYRLSENVENLTLLGTTAKLATGNAQGNVIMANNMGNTLIGEAGDDRLIGGLGADILTGGEGNDTFVFQTELNGNIDIITDFEAGDKIALSTLIFKSLSKGMENISDYIQYNAKDGKLFYNADGNRDSVHFATLNKGAVIEQSQYEVI</sequence>
<accession>A0AAW5LJ50</accession>
<dbReference type="Gene3D" id="2.60.40.10">
    <property type="entry name" value="Immunoglobulins"/>
    <property type="match status" value="4"/>
</dbReference>
<name>A0AAW5LJ50_9PAST</name>
<dbReference type="NCBIfam" id="NF033510">
    <property type="entry name" value="Ca_tandemer"/>
    <property type="match status" value="3"/>
</dbReference>
<organism evidence="5 6">
    <name type="scientific">Rodentibacter pneumotropicus</name>
    <dbReference type="NCBI Taxonomy" id="758"/>
    <lineage>
        <taxon>Bacteria</taxon>
        <taxon>Pseudomonadati</taxon>
        <taxon>Pseudomonadota</taxon>
        <taxon>Gammaproteobacteria</taxon>
        <taxon>Pasteurellales</taxon>
        <taxon>Pasteurellaceae</taxon>
        <taxon>Rodentibacter</taxon>
    </lineage>
</organism>
<comment type="caution">
    <text evidence="5">The sequence shown here is derived from an EMBL/GenBank/DDBJ whole genome shotgun (WGS) entry which is preliminary data.</text>
</comment>
<dbReference type="InterPro" id="IPR001343">
    <property type="entry name" value="Hemolysn_Ca-bd"/>
</dbReference>
<evidence type="ECO:0000256" key="4">
    <source>
        <dbReference type="SAM" id="MobiDB-lite"/>
    </source>
</evidence>
<evidence type="ECO:0000256" key="2">
    <source>
        <dbReference type="ARBA" id="ARBA00022525"/>
    </source>
</evidence>
<feature type="compositionally biased region" description="Low complexity" evidence="4">
    <location>
        <begin position="217"/>
        <end position="229"/>
    </location>
</feature>
<dbReference type="InterPro" id="IPR050557">
    <property type="entry name" value="RTX_toxin/Mannuronan_C5-epim"/>
</dbReference>
<dbReference type="InterPro" id="IPR011049">
    <property type="entry name" value="Serralysin-like_metalloprot_C"/>
</dbReference>
<evidence type="ECO:0000313" key="5">
    <source>
        <dbReference type="EMBL" id="MCQ9122351.1"/>
    </source>
</evidence>
<reference evidence="5 6" key="1">
    <citation type="journal article" date="2022" name="Microbiol. Spectr.">
        <title>Microbiota of the Pregnant Mouse: Characterization of the Bacterial Communities in the Oral Cavity, Lung, Intestine, and Vagina through Culture and DNA Sequencing.</title>
        <authorList>
            <person name="Greenberg J.M."/>
            <person name="Romero R."/>
            <person name="Winters A.D."/>
            <person name="Galaz J."/>
            <person name="Garcia-Flores V."/>
            <person name="Arenas-Hernandez M."/>
            <person name="Panzer J."/>
            <person name="Shaffer Z."/>
            <person name="Kracht D.J."/>
            <person name="Gomez-Lopez N."/>
            <person name="Theis K.R."/>
        </authorList>
    </citation>
    <scope>NUCLEOTIDE SEQUENCE [LARGE SCALE GENOMIC DNA]</scope>
    <source>
        <strain evidence="5 6">MAC-C1-H1</strain>
    </source>
</reference>
<dbReference type="NCBIfam" id="NF012196">
    <property type="entry name" value="Ig_like_ice"/>
    <property type="match status" value="1"/>
</dbReference>
<dbReference type="PANTHER" id="PTHR38340:SF1">
    <property type="entry name" value="S-LAYER PROTEIN"/>
    <property type="match status" value="1"/>
</dbReference>
<keyword evidence="2" id="KW-0964">Secreted</keyword>
<keyword evidence="6" id="KW-1185">Reference proteome</keyword>
<evidence type="ECO:0000313" key="6">
    <source>
        <dbReference type="Proteomes" id="UP001206350"/>
    </source>
</evidence>
<dbReference type="RefSeq" id="WP_077665122.1">
    <property type="nucleotide sequence ID" value="NZ_JALJCU010000030.1"/>
</dbReference>
<dbReference type="InterPro" id="IPR024079">
    <property type="entry name" value="MetalloPept_cat_dom_sf"/>
</dbReference>
<dbReference type="InterPro" id="IPR013783">
    <property type="entry name" value="Ig-like_fold"/>
</dbReference>
<feature type="region of interest" description="Disordered" evidence="4">
    <location>
        <begin position="134"/>
        <end position="238"/>
    </location>
</feature>
<dbReference type="Gene3D" id="3.40.390.10">
    <property type="entry name" value="Collagenase (Catalytic Domain)"/>
    <property type="match status" value="1"/>
</dbReference>
<dbReference type="Gene3D" id="2.150.10.10">
    <property type="entry name" value="Serralysin-like metalloprotease, C-terminal"/>
    <property type="match status" value="1"/>
</dbReference>
<dbReference type="GO" id="GO:0005576">
    <property type="term" value="C:extracellular region"/>
    <property type="evidence" value="ECO:0007669"/>
    <property type="project" value="UniProtKB-SubCell"/>
</dbReference>
<dbReference type="GO" id="GO:0005509">
    <property type="term" value="F:calcium ion binding"/>
    <property type="evidence" value="ECO:0007669"/>
    <property type="project" value="InterPro"/>
</dbReference>
<dbReference type="GO" id="GO:0008237">
    <property type="term" value="F:metallopeptidase activity"/>
    <property type="evidence" value="ECO:0007669"/>
    <property type="project" value="InterPro"/>
</dbReference>
<protein>
    <submittedName>
        <fullName evidence="5">Ig-like domain-containing protein</fullName>
    </submittedName>
</protein>
<evidence type="ECO:0000256" key="1">
    <source>
        <dbReference type="ARBA" id="ARBA00004613"/>
    </source>
</evidence>
<dbReference type="Proteomes" id="UP001206350">
    <property type="component" value="Unassembled WGS sequence"/>
</dbReference>
<dbReference type="PROSITE" id="PS00330">
    <property type="entry name" value="HEMOLYSIN_CALCIUM"/>
    <property type="match status" value="2"/>
</dbReference>
<dbReference type="SUPFAM" id="SSF55486">
    <property type="entry name" value="Metalloproteases ('zincins'), catalytic domain"/>
    <property type="match status" value="1"/>
</dbReference>
<dbReference type="SUPFAM" id="SSF51120">
    <property type="entry name" value="beta-Roll"/>
    <property type="match status" value="2"/>
</dbReference>
<dbReference type="Pfam" id="PF00353">
    <property type="entry name" value="HemolysinCabind"/>
    <property type="match status" value="2"/>
</dbReference>
<proteinExistence type="predicted"/>
<dbReference type="PANTHER" id="PTHR38340">
    <property type="entry name" value="S-LAYER PROTEIN"/>
    <property type="match status" value="1"/>
</dbReference>
<dbReference type="PRINTS" id="PR00313">
    <property type="entry name" value="CABNDNGRPT"/>
</dbReference>
<evidence type="ECO:0000256" key="3">
    <source>
        <dbReference type="ARBA" id="ARBA00022837"/>
    </source>
</evidence>
<dbReference type="InterPro" id="IPR018511">
    <property type="entry name" value="Hemolysin-typ_Ca-bd_CS"/>
</dbReference>
<keyword evidence="3" id="KW-0106">Calcium</keyword>
<dbReference type="EMBL" id="JALJCU010000030">
    <property type="protein sequence ID" value="MCQ9122351.1"/>
    <property type="molecule type" value="Genomic_DNA"/>
</dbReference>